<keyword evidence="4" id="KW-1185">Reference proteome</keyword>
<organism evidence="3 4">
    <name type="scientific">Dioscorea zingiberensis</name>
    <dbReference type="NCBI Taxonomy" id="325984"/>
    <lineage>
        <taxon>Eukaryota</taxon>
        <taxon>Viridiplantae</taxon>
        <taxon>Streptophyta</taxon>
        <taxon>Embryophyta</taxon>
        <taxon>Tracheophyta</taxon>
        <taxon>Spermatophyta</taxon>
        <taxon>Magnoliopsida</taxon>
        <taxon>Liliopsida</taxon>
        <taxon>Dioscoreales</taxon>
        <taxon>Dioscoreaceae</taxon>
        <taxon>Dioscorea</taxon>
    </lineage>
</organism>
<dbReference type="OrthoDB" id="658712at2759"/>
<dbReference type="EMBL" id="JAGGNH010000005">
    <property type="protein sequence ID" value="KAJ0971291.1"/>
    <property type="molecule type" value="Genomic_DNA"/>
</dbReference>
<evidence type="ECO:0000313" key="3">
    <source>
        <dbReference type="EMBL" id="KAJ0971291.1"/>
    </source>
</evidence>
<accession>A0A9D5CDN6</accession>
<protein>
    <submittedName>
        <fullName evidence="3">Uncharacterized protein</fullName>
    </submittedName>
</protein>
<dbReference type="PANTHER" id="PTHR35475">
    <property type="entry name" value="WD REPEAT PROTEIN"/>
    <property type="match status" value="1"/>
</dbReference>
<dbReference type="AlphaFoldDB" id="A0A9D5CDN6"/>
<sequence>MGIEGEEGEAMISEVTEQPAGNPNPSTRSVKTKVPEVEVHLFRCGRGPIDVFLSGLGGWDQNQLEVQDILDKYGFKSLFAYNISSGRGVPIRFNARTGRSILPYTDGAVIYVDGEPKDSLVKPVTKILVGVAMLTLLIAVFVKETPEWFKTSSWFTNMKFPPWVLACAVIVFIRMRKRTKDVLRKFGW</sequence>
<feature type="transmembrane region" description="Helical" evidence="2">
    <location>
        <begin position="154"/>
        <end position="175"/>
    </location>
</feature>
<reference evidence="3" key="1">
    <citation type="submission" date="2021-03" db="EMBL/GenBank/DDBJ databases">
        <authorList>
            <person name="Li Z."/>
            <person name="Yang C."/>
        </authorList>
    </citation>
    <scope>NUCLEOTIDE SEQUENCE</scope>
    <source>
        <strain evidence="3">Dzin_1.0</strain>
        <tissue evidence="3">Leaf</tissue>
    </source>
</reference>
<feature type="compositionally biased region" description="Polar residues" evidence="1">
    <location>
        <begin position="15"/>
        <end position="29"/>
    </location>
</feature>
<evidence type="ECO:0000256" key="2">
    <source>
        <dbReference type="SAM" id="Phobius"/>
    </source>
</evidence>
<keyword evidence="2" id="KW-0812">Transmembrane</keyword>
<dbReference type="PANTHER" id="PTHR35475:SF1">
    <property type="entry name" value="WD REPEAT PROTEIN"/>
    <property type="match status" value="1"/>
</dbReference>
<dbReference type="Proteomes" id="UP001085076">
    <property type="component" value="Miscellaneous, Linkage group lg05"/>
</dbReference>
<proteinExistence type="predicted"/>
<feature type="transmembrane region" description="Helical" evidence="2">
    <location>
        <begin position="124"/>
        <end position="142"/>
    </location>
</feature>
<name>A0A9D5CDN6_9LILI</name>
<gene>
    <name evidence="3" type="ORF">J5N97_019250</name>
</gene>
<evidence type="ECO:0000256" key="1">
    <source>
        <dbReference type="SAM" id="MobiDB-lite"/>
    </source>
</evidence>
<keyword evidence="2" id="KW-1133">Transmembrane helix</keyword>
<keyword evidence="2" id="KW-0472">Membrane</keyword>
<feature type="region of interest" description="Disordered" evidence="1">
    <location>
        <begin position="1"/>
        <end position="31"/>
    </location>
</feature>
<comment type="caution">
    <text evidence="3">The sequence shown here is derived from an EMBL/GenBank/DDBJ whole genome shotgun (WGS) entry which is preliminary data.</text>
</comment>
<reference evidence="3" key="2">
    <citation type="journal article" date="2022" name="Hortic Res">
        <title>The genome of Dioscorea zingiberensis sheds light on the biosynthesis, origin and evolution of the medicinally important diosgenin saponins.</title>
        <authorList>
            <person name="Li Y."/>
            <person name="Tan C."/>
            <person name="Li Z."/>
            <person name="Guo J."/>
            <person name="Li S."/>
            <person name="Chen X."/>
            <person name="Wang C."/>
            <person name="Dai X."/>
            <person name="Yang H."/>
            <person name="Song W."/>
            <person name="Hou L."/>
            <person name="Xu J."/>
            <person name="Tong Z."/>
            <person name="Xu A."/>
            <person name="Yuan X."/>
            <person name="Wang W."/>
            <person name="Yang Q."/>
            <person name="Chen L."/>
            <person name="Sun Z."/>
            <person name="Wang K."/>
            <person name="Pan B."/>
            <person name="Chen J."/>
            <person name="Bao Y."/>
            <person name="Liu F."/>
            <person name="Qi X."/>
            <person name="Gang D.R."/>
            <person name="Wen J."/>
            <person name="Li J."/>
        </authorList>
    </citation>
    <scope>NUCLEOTIDE SEQUENCE</scope>
    <source>
        <strain evidence="3">Dzin_1.0</strain>
    </source>
</reference>
<evidence type="ECO:0000313" key="4">
    <source>
        <dbReference type="Proteomes" id="UP001085076"/>
    </source>
</evidence>